<comment type="caution">
    <text evidence="3">The sequence shown here is derived from an EMBL/GenBank/DDBJ whole genome shotgun (WGS) entry which is preliminary data.</text>
</comment>
<dbReference type="EMBL" id="BLAX01000001">
    <property type="protein sequence ID" value="GET32894.1"/>
    <property type="molecule type" value="Genomic_DNA"/>
</dbReference>
<keyword evidence="2" id="KW-0812">Transmembrane</keyword>
<keyword evidence="1" id="KW-0175">Coiled coil</keyword>
<keyword evidence="2" id="KW-0472">Membrane</keyword>
<keyword evidence="4" id="KW-1185">Reference proteome</keyword>
<keyword evidence="2" id="KW-1133">Transmembrane helix</keyword>
<sequence>MANQENKSSVDKRNNIIVIVLAVLLVVVGVLFFFQRKNNQQMVQQLNVEKDSIKAELSRMVTSYDSLHTENDTLNTHIELARTKVQNLLTEVVQLKKASYAQISNYRDEVNTLRGIMRNYIVQIDSLNTRNKILMAENKQVKQQYTEVKTQNKQLEDQKKKLEQKVSLAAQLDALNLTATGINRKGKDTPKSNKIEKIKISFTLSKNVTAKRGSKDIYVRIQRPDQLLLVKSKDNVFKFEDLKIPYSAMRTVEYEGAQLPVNIFWDNTDEPRLMDGTYTVDVFTDGFNIGTTTFEVK</sequence>
<feature type="coiled-coil region" evidence="1">
    <location>
        <begin position="124"/>
        <end position="172"/>
    </location>
</feature>
<proteinExistence type="predicted"/>
<accession>A0A5M4AYQ7</accession>
<organism evidence="3 4">
    <name type="scientific">Prolixibacter bellariivorans</name>
    <dbReference type="NCBI Taxonomy" id="314319"/>
    <lineage>
        <taxon>Bacteria</taxon>
        <taxon>Pseudomonadati</taxon>
        <taxon>Bacteroidota</taxon>
        <taxon>Bacteroidia</taxon>
        <taxon>Marinilabiliales</taxon>
        <taxon>Prolixibacteraceae</taxon>
        <taxon>Prolixibacter</taxon>
    </lineage>
</organism>
<dbReference type="AlphaFoldDB" id="A0A5M4AYQ7"/>
<evidence type="ECO:0000256" key="1">
    <source>
        <dbReference type="SAM" id="Coils"/>
    </source>
</evidence>
<protein>
    <recommendedName>
        <fullName evidence="5">Chromosome segregation protein SMC</fullName>
    </recommendedName>
</protein>
<dbReference type="OrthoDB" id="1115172at2"/>
<evidence type="ECO:0000256" key="2">
    <source>
        <dbReference type="SAM" id="Phobius"/>
    </source>
</evidence>
<evidence type="ECO:0000313" key="3">
    <source>
        <dbReference type="EMBL" id="GET32894.1"/>
    </source>
</evidence>
<reference evidence="3 4" key="1">
    <citation type="submission" date="2019-10" db="EMBL/GenBank/DDBJ databases">
        <title>Prolixibacter strains distinguished by the presence of nitrate reductase genes were adept at nitrate-dependent anaerobic corrosion of metallic iron and carbon steel.</title>
        <authorList>
            <person name="Iino T."/>
            <person name="Shono N."/>
            <person name="Ito K."/>
            <person name="Nakamura R."/>
            <person name="Sueoka K."/>
            <person name="Harayama S."/>
            <person name="Ohkuma M."/>
        </authorList>
    </citation>
    <scope>NUCLEOTIDE SEQUENCE [LARGE SCALE GENOMIC DNA]</scope>
    <source>
        <strain evidence="3 4">JCM 13498</strain>
    </source>
</reference>
<dbReference type="RefSeq" id="WP_025862768.1">
    <property type="nucleotide sequence ID" value="NZ_BLAX01000001.1"/>
</dbReference>
<dbReference type="Proteomes" id="UP000391834">
    <property type="component" value="Unassembled WGS sequence"/>
</dbReference>
<evidence type="ECO:0000313" key="4">
    <source>
        <dbReference type="Proteomes" id="UP000391834"/>
    </source>
</evidence>
<name>A0A5M4AYQ7_9BACT</name>
<gene>
    <name evidence="3" type="ORF">PbJCM13498_17570</name>
</gene>
<feature type="coiled-coil region" evidence="1">
    <location>
        <begin position="36"/>
        <end position="98"/>
    </location>
</feature>
<evidence type="ECO:0008006" key="5">
    <source>
        <dbReference type="Google" id="ProtNLM"/>
    </source>
</evidence>
<feature type="transmembrane region" description="Helical" evidence="2">
    <location>
        <begin position="16"/>
        <end position="34"/>
    </location>
</feature>